<dbReference type="EMBL" id="LMWP01000064">
    <property type="protein sequence ID" value="KUN16023.1"/>
    <property type="molecule type" value="Genomic_DNA"/>
</dbReference>
<protein>
    <submittedName>
        <fullName evidence="1">VlmB-like protein</fullName>
    </submittedName>
</protein>
<dbReference type="RefSeq" id="WP_059266853.1">
    <property type="nucleotide sequence ID" value="NZ_KQ948376.1"/>
</dbReference>
<accession>A0A101PRD4</accession>
<evidence type="ECO:0000313" key="2">
    <source>
        <dbReference type="Proteomes" id="UP000053398"/>
    </source>
</evidence>
<dbReference type="AlphaFoldDB" id="A0A101PRD4"/>
<dbReference type="InterPro" id="IPR012348">
    <property type="entry name" value="RNR-like"/>
</dbReference>
<comment type="caution">
    <text evidence="1">The sequence shown here is derived from an EMBL/GenBank/DDBJ whole genome shotgun (WGS) entry which is preliminary data.</text>
</comment>
<gene>
    <name evidence="1" type="ORF">AQJ11_41250</name>
</gene>
<name>A0A101PRD4_STRCK</name>
<keyword evidence="2" id="KW-1185">Reference proteome</keyword>
<evidence type="ECO:0000313" key="1">
    <source>
        <dbReference type="EMBL" id="KUN16023.1"/>
    </source>
</evidence>
<reference evidence="1 2" key="1">
    <citation type="submission" date="2015-10" db="EMBL/GenBank/DDBJ databases">
        <title>Draft genome sequence of Streptomyces corchorusii DSM 40340, type strain for the species Streptomyces corchorusii.</title>
        <authorList>
            <person name="Ruckert C."/>
            <person name="Winkler A."/>
            <person name="Kalinowski J."/>
            <person name="Kampfer P."/>
            <person name="Glaeser S."/>
        </authorList>
    </citation>
    <scope>NUCLEOTIDE SEQUENCE [LARGE SCALE GENOMIC DNA]</scope>
    <source>
        <strain evidence="1 2">DSM 40340</strain>
    </source>
</reference>
<sequence length="335" mass="37126">MTVDDTARTTGAVAPEADWDAAPGLLDGAKQLALGPDDCDLAYWITQVAQGTLRERGVTGHHVDARVPEFLKEPGNPLREALILEFGFRGVSEEIATRLLAPYVELAPGVPEMEFYATQLIDEARHARVFRNHLVELGMPADTLLRDVAELSADYRRRVLQPVEDFTLDIVRDRKDFAGGVAVFCVVIEGVLAPAAELSERKWTPLSPATGEISRGTAIDEIRHLTVASTILKNHLAAHPESRDRIVEIIQAGVKLWDEVPDREFVIHREKLFQEGMAAHADLIGDYEIWPGVRMLDTTPDQRYDMADRWTEEMAEVRMAYMGLPPELLGGGSAA</sequence>
<dbReference type="GO" id="GO:0016491">
    <property type="term" value="F:oxidoreductase activity"/>
    <property type="evidence" value="ECO:0007669"/>
    <property type="project" value="InterPro"/>
</dbReference>
<dbReference type="SUPFAM" id="SSF47240">
    <property type="entry name" value="Ferritin-like"/>
    <property type="match status" value="1"/>
</dbReference>
<proteinExistence type="predicted"/>
<organism evidence="1 2">
    <name type="scientific">Streptomyces corchorusii</name>
    <name type="common">Streptomyces chibaensis</name>
    <dbReference type="NCBI Taxonomy" id="1903"/>
    <lineage>
        <taxon>Bacteria</taxon>
        <taxon>Bacillati</taxon>
        <taxon>Actinomycetota</taxon>
        <taxon>Actinomycetes</taxon>
        <taxon>Kitasatosporales</taxon>
        <taxon>Streptomycetaceae</taxon>
        <taxon>Streptomyces</taxon>
    </lineage>
</organism>
<dbReference type="Gene3D" id="1.10.620.20">
    <property type="entry name" value="Ribonucleotide Reductase, subunit A"/>
    <property type="match status" value="1"/>
</dbReference>
<dbReference type="InterPro" id="IPR009078">
    <property type="entry name" value="Ferritin-like_SF"/>
</dbReference>
<dbReference type="Proteomes" id="UP000053398">
    <property type="component" value="Unassembled WGS sequence"/>
</dbReference>